<dbReference type="InterPro" id="IPR050300">
    <property type="entry name" value="GDXG_lipolytic_enzyme"/>
</dbReference>
<dbReference type="EMBL" id="VTDN01000001">
    <property type="protein sequence ID" value="MEB5475758.1"/>
    <property type="molecule type" value="Genomic_DNA"/>
</dbReference>
<dbReference type="PANTHER" id="PTHR48081:SF33">
    <property type="entry name" value="KYNURENINE FORMAMIDASE"/>
    <property type="match status" value="1"/>
</dbReference>
<dbReference type="Pfam" id="PF20434">
    <property type="entry name" value="BD-FAE"/>
    <property type="match status" value="1"/>
</dbReference>
<feature type="domain" description="BD-FAE-like" evidence="2">
    <location>
        <begin position="52"/>
        <end position="230"/>
    </location>
</feature>
<gene>
    <name evidence="3" type="ORF">I2F25_01580</name>
</gene>
<dbReference type="SUPFAM" id="SSF53474">
    <property type="entry name" value="alpha/beta-Hydrolases"/>
    <property type="match status" value="1"/>
</dbReference>
<dbReference type="GO" id="GO:0016787">
    <property type="term" value="F:hydrolase activity"/>
    <property type="evidence" value="ECO:0007669"/>
    <property type="project" value="UniProtKB-KW"/>
</dbReference>
<dbReference type="InterPro" id="IPR029058">
    <property type="entry name" value="AB_hydrolase_fold"/>
</dbReference>
<reference evidence="3 4" key="1">
    <citation type="submission" date="2019-08" db="EMBL/GenBank/DDBJ databases">
        <title>Five species of Acinetobacter isolated from floral nectar and animal pollinators.</title>
        <authorList>
            <person name="Hendry T.A."/>
        </authorList>
    </citation>
    <scope>NUCLEOTIDE SEQUENCE [LARGE SCALE GENOMIC DNA]</scope>
    <source>
        <strain evidence="3 4">MD18.27</strain>
    </source>
</reference>
<keyword evidence="4" id="KW-1185">Reference proteome</keyword>
<sequence length="282" mass="32770">MFYPHWVQIKNRVEEFRLYDVVSTRLNRWTPREHFDLVSNVSYGEHARQTFDLYRTKKPRQEPVLIIFVHGGTWSHGKKEDYLFVGESFAREGFDVAIINYRLAPEFKFPAYVDDFVLALNHLEKQLPSHQMVLMGHSAGAFNIMSAVYHPQKYAFHAYSKIKMIIGLAGPYHFNYMGDSNLEQAFDVKRTKEETMPYYFVQNNNIEHILLLASKDFLVARSNTMDMHAALKAQNNKSKVEVIPRTGHISLIGSLSSHLSQFFKTKTVILREIERCLNQSSS</sequence>
<evidence type="ECO:0000313" key="3">
    <source>
        <dbReference type="EMBL" id="MEB5475758.1"/>
    </source>
</evidence>
<dbReference type="RefSeq" id="WP_325774381.1">
    <property type="nucleotide sequence ID" value="NZ_VTDN01000001.1"/>
</dbReference>
<protein>
    <submittedName>
        <fullName evidence="3">Alpha/beta hydrolase</fullName>
    </submittedName>
</protein>
<organism evidence="3 4">
    <name type="scientific">Acinetobacter pollinis</name>
    <dbReference type="NCBI Taxonomy" id="2605270"/>
    <lineage>
        <taxon>Bacteria</taxon>
        <taxon>Pseudomonadati</taxon>
        <taxon>Pseudomonadota</taxon>
        <taxon>Gammaproteobacteria</taxon>
        <taxon>Moraxellales</taxon>
        <taxon>Moraxellaceae</taxon>
        <taxon>Acinetobacter</taxon>
    </lineage>
</organism>
<name>A0ABU6DS73_9GAMM</name>
<keyword evidence="1 3" id="KW-0378">Hydrolase</keyword>
<dbReference type="PANTHER" id="PTHR48081">
    <property type="entry name" value="AB HYDROLASE SUPERFAMILY PROTEIN C4A8.06C"/>
    <property type="match status" value="1"/>
</dbReference>
<dbReference type="InterPro" id="IPR049492">
    <property type="entry name" value="BD-FAE-like_dom"/>
</dbReference>
<dbReference type="Gene3D" id="3.40.50.1820">
    <property type="entry name" value="alpha/beta hydrolase"/>
    <property type="match status" value="1"/>
</dbReference>
<comment type="caution">
    <text evidence="3">The sequence shown here is derived from an EMBL/GenBank/DDBJ whole genome shotgun (WGS) entry which is preliminary data.</text>
</comment>
<proteinExistence type="predicted"/>
<dbReference type="Proteomes" id="UP001339883">
    <property type="component" value="Unassembled WGS sequence"/>
</dbReference>
<evidence type="ECO:0000256" key="1">
    <source>
        <dbReference type="ARBA" id="ARBA00022801"/>
    </source>
</evidence>
<accession>A0ABU6DS73</accession>
<evidence type="ECO:0000313" key="4">
    <source>
        <dbReference type="Proteomes" id="UP001339883"/>
    </source>
</evidence>
<evidence type="ECO:0000259" key="2">
    <source>
        <dbReference type="Pfam" id="PF20434"/>
    </source>
</evidence>